<reference evidence="6 7" key="1">
    <citation type="submission" date="2019-03" db="EMBL/GenBank/DDBJ databases">
        <title>Draft genome sequences of novel Actinobacteria.</title>
        <authorList>
            <person name="Sahin N."/>
            <person name="Ay H."/>
            <person name="Saygin H."/>
        </authorList>
    </citation>
    <scope>NUCLEOTIDE SEQUENCE [LARGE SCALE GENOMIC DNA]</scope>
    <source>
        <strain evidence="6 7">16K309</strain>
    </source>
</reference>
<dbReference type="Pfam" id="PF09339">
    <property type="entry name" value="HTH_IclR"/>
    <property type="match status" value="1"/>
</dbReference>
<keyword evidence="1" id="KW-0805">Transcription regulation</keyword>
<dbReference type="PROSITE" id="PS51078">
    <property type="entry name" value="ICLR_ED"/>
    <property type="match status" value="1"/>
</dbReference>
<dbReference type="InterPro" id="IPR036390">
    <property type="entry name" value="WH_DNA-bd_sf"/>
</dbReference>
<dbReference type="Gene3D" id="3.30.450.40">
    <property type="match status" value="1"/>
</dbReference>
<dbReference type="InterPro" id="IPR011991">
    <property type="entry name" value="ArsR-like_HTH"/>
</dbReference>
<keyword evidence="2" id="KW-0238">DNA-binding</keyword>
<organism evidence="6 7">
    <name type="scientific">Saccharopolyspora terrae</name>
    <dbReference type="NCBI Taxonomy" id="2530384"/>
    <lineage>
        <taxon>Bacteria</taxon>
        <taxon>Bacillati</taxon>
        <taxon>Actinomycetota</taxon>
        <taxon>Actinomycetes</taxon>
        <taxon>Pseudonocardiales</taxon>
        <taxon>Pseudonocardiaceae</taxon>
        <taxon>Saccharopolyspora</taxon>
    </lineage>
</organism>
<dbReference type="PROSITE" id="PS51077">
    <property type="entry name" value="HTH_ICLR"/>
    <property type="match status" value="1"/>
</dbReference>
<dbReference type="InterPro" id="IPR050707">
    <property type="entry name" value="HTH_MetabolicPath_Reg"/>
</dbReference>
<dbReference type="CDD" id="cd00090">
    <property type="entry name" value="HTH_ARSR"/>
    <property type="match status" value="1"/>
</dbReference>
<dbReference type="SMART" id="SM00346">
    <property type="entry name" value="HTH_ICLR"/>
    <property type="match status" value="1"/>
</dbReference>
<accession>A0A4R4VPH5</accession>
<dbReference type="InterPro" id="IPR036388">
    <property type="entry name" value="WH-like_DNA-bd_sf"/>
</dbReference>
<gene>
    <name evidence="6" type="ORF">E1181_09450</name>
</gene>
<evidence type="ECO:0000313" key="6">
    <source>
        <dbReference type="EMBL" id="TDD07632.1"/>
    </source>
</evidence>
<dbReference type="Proteomes" id="UP000295674">
    <property type="component" value="Unassembled WGS sequence"/>
</dbReference>
<comment type="caution">
    <text evidence="6">The sequence shown here is derived from an EMBL/GenBank/DDBJ whole genome shotgun (WGS) entry which is preliminary data.</text>
</comment>
<dbReference type="OrthoDB" id="3734039at2"/>
<dbReference type="GO" id="GO:0003677">
    <property type="term" value="F:DNA binding"/>
    <property type="evidence" value="ECO:0007669"/>
    <property type="project" value="UniProtKB-KW"/>
</dbReference>
<evidence type="ECO:0000259" key="5">
    <source>
        <dbReference type="PROSITE" id="PS51078"/>
    </source>
</evidence>
<dbReference type="PANTHER" id="PTHR30136">
    <property type="entry name" value="HELIX-TURN-HELIX TRANSCRIPTIONAL REGULATOR, ICLR FAMILY"/>
    <property type="match status" value="1"/>
</dbReference>
<dbReference type="SUPFAM" id="SSF46785">
    <property type="entry name" value="Winged helix' DNA-binding domain"/>
    <property type="match status" value="1"/>
</dbReference>
<dbReference type="Pfam" id="PF01614">
    <property type="entry name" value="IclR_C"/>
    <property type="match status" value="1"/>
</dbReference>
<evidence type="ECO:0000313" key="7">
    <source>
        <dbReference type="Proteomes" id="UP000295674"/>
    </source>
</evidence>
<dbReference type="InterPro" id="IPR005471">
    <property type="entry name" value="Tscrpt_reg_IclR_N"/>
</dbReference>
<protein>
    <submittedName>
        <fullName evidence="6">IclR family transcriptional regulator</fullName>
    </submittedName>
</protein>
<proteinExistence type="predicted"/>
<evidence type="ECO:0000259" key="4">
    <source>
        <dbReference type="PROSITE" id="PS51077"/>
    </source>
</evidence>
<dbReference type="InterPro" id="IPR014757">
    <property type="entry name" value="Tscrpt_reg_IclR_C"/>
</dbReference>
<evidence type="ECO:0000256" key="3">
    <source>
        <dbReference type="ARBA" id="ARBA00023163"/>
    </source>
</evidence>
<dbReference type="Gene3D" id="1.10.10.10">
    <property type="entry name" value="Winged helix-like DNA-binding domain superfamily/Winged helix DNA-binding domain"/>
    <property type="match status" value="1"/>
</dbReference>
<dbReference type="GO" id="GO:0003700">
    <property type="term" value="F:DNA-binding transcription factor activity"/>
    <property type="evidence" value="ECO:0007669"/>
    <property type="project" value="TreeGrafter"/>
</dbReference>
<feature type="domain" description="HTH iclR-type" evidence="4">
    <location>
        <begin position="46"/>
        <end position="108"/>
    </location>
</feature>
<sequence>MWVGIRSVHRLVPCNTLTNDRDRYSAVYTFASRGGGRSVGTESSTSPAVGRALDILVRLAQRPGPVRASALVRDLGLPRSSVYHILSVLEDRGFVVYVPSEKAYGLGVSSFEIGSAYLRQEPLERLAQPILERLARSLGQTVHLGILHGTETVYLLKERPASGPSADVALITDVGVRLPSHLTANGRALLAGTSDAQLAALFSRPGAFVTRTGSGPRSLRDLHRILDRDRRRGWSEEVELVSEGLRSVGAAAHDHEGRPVAALSTTWSRRCGDRDPREVGEVLRRGAAKLTVSLHGRAPTA</sequence>
<keyword evidence="7" id="KW-1185">Reference proteome</keyword>
<evidence type="ECO:0000256" key="2">
    <source>
        <dbReference type="ARBA" id="ARBA00023125"/>
    </source>
</evidence>
<dbReference type="GO" id="GO:0045892">
    <property type="term" value="P:negative regulation of DNA-templated transcription"/>
    <property type="evidence" value="ECO:0007669"/>
    <property type="project" value="TreeGrafter"/>
</dbReference>
<dbReference type="InterPro" id="IPR029016">
    <property type="entry name" value="GAF-like_dom_sf"/>
</dbReference>
<name>A0A4R4VPH5_9PSEU</name>
<dbReference type="AlphaFoldDB" id="A0A4R4VPH5"/>
<evidence type="ECO:0000256" key="1">
    <source>
        <dbReference type="ARBA" id="ARBA00023015"/>
    </source>
</evidence>
<keyword evidence="3" id="KW-0804">Transcription</keyword>
<dbReference type="EMBL" id="SMKS01000010">
    <property type="protein sequence ID" value="TDD07632.1"/>
    <property type="molecule type" value="Genomic_DNA"/>
</dbReference>
<dbReference type="PANTHER" id="PTHR30136:SF24">
    <property type="entry name" value="HTH-TYPE TRANSCRIPTIONAL REPRESSOR ALLR"/>
    <property type="match status" value="1"/>
</dbReference>
<feature type="domain" description="IclR-ED" evidence="5">
    <location>
        <begin position="109"/>
        <end position="296"/>
    </location>
</feature>
<dbReference type="SUPFAM" id="SSF55781">
    <property type="entry name" value="GAF domain-like"/>
    <property type="match status" value="1"/>
</dbReference>